<dbReference type="RefSeq" id="WP_198568350.1">
    <property type="nucleotide sequence ID" value="NZ_CP066167.1"/>
</dbReference>
<keyword evidence="3" id="KW-1185">Reference proteome</keyword>
<keyword evidence="1" id="KW-0963">Cytoplasm</keyword>
<evidence type="ECO:0000256" key="1">
    <source>
        <dbReference type="HAMAP-Rule" id="MF_01523"/>
    </source>
</evidence>
<keyword evidence="1 2" id="KW-0808">Transferase</keyword>
<dbReference type="KEGG" id="snan:I6N98_10670"/>
<dbReference type="Pfam" id="PF04445">
    <property type="entry name" value="SAM_MT"/>
    <property type="match status" value="1"/>
</dbReference>
<proteinExistence type="inferred from homology"/>
<dbReference type="EMBL" id="CP066167">
    <property type="protein sequence ID" value="QQD16848.1"/>
    <property type="molecule type" value="Genomic_DNA"/>
</dbReference>
<comment type="similarity">
    <text evidence="1">Belongs to the methyltransferase superfamily. RsmJ family.</text>
</comment>
<dbReference type="InterPro" id="IPR007536">
    <property type="entry name" value="16SrRNA_methylTrfase_J"/>
</dbReference>
<protein>
    <recommendedName>
        <fullName evidence="1">Ribosomal RNA small subunit methyltransferase J</fullName>
        <ecNumber evidence="1">2.1.1.242</ecNumber>
    </recommendedName>
    <alternativeName>
        <fullName evidence="1">16S rRNA m2G1516 methyltransferase</fullName>
    </alternativeName>
    <alternativeName>
        <fullName evidence="1">rRNA (guanine-N(2)-)-methyltransferase</fullName>
    </alternativeName>
</protein>
<dbReference type="SUPFAM" id="SSF53335">
    <property type="entry name" value="S-adenosyl-L-methionine-dependent methyltransferases"/>
    <property type="match status" value="1"/>
</dbReference>
<feature type="binding site" evidence="1">
    <location>
        <begin position="103"/>
        <end position="104"/>
    </location>
    <ligand>
        <name>S-adenosyl-L-methionine</name>
        <dbReference type="ChEBI" id="CHEBI:59789"/>
    </ligand>
</feature>
<dbReference type="CDD" id="cd02440">
    <property type="entry name" value="AdoMet_MTases"/>
    <property type="match status" value="1"/>
</dbReference>
<reference evidence="2 3" key="1">
    <citation type="submission" date="2020-12" db="EMBL/GenBank/DDBJ databases">
        <authorList>
            <person name="Shan Y."/>
        </authorList>
    </citation>
    <scope>NUCLEOTIDE SEQUENCE [LARGE SCALE GENOMIC DNA]</scope>
    <source>
        <strain evidence="3">csc3.9</strain>
    </source>
</reference>
<keyword evidence="1" id="KW-0698">rRNA processing</keyword>
<dbReference type="GO" id="GO:0005737">
    <property type="term" value="C:cytoplasm"/>
    <property type="evidence" value="ECO:0007669"/>
    <property type="project" value="UniProtKB-SubCell"/>
</dbReference>
<dbReference type="AlphaFoldDB" id="A0A7T4UNQ5"/>
<comment type="function">
    <text evidence="1">Specifically methylates the guanosine in position 1516 of 16S rRNA.</text>
</comment>
<comment type="caution">
    <text evidence="1">Lacks conserved residue(s) required for the propagation of feature annotation.</text>
</comment>
<organism evidence="2 3">
    <name type="scientific">Spongiibacter nanhainus</name>
    <dbReference type="NCBI Taxonomy" id="2794344"/>
    <lineage>
        <taxon>Bacteria</taxon>
        <taxon>Pseudomonadati</taxon>
        <taxon>Pseudomonadota</taxon>
        <taxon>Gammaproteobacteria</taxon>
        <taxon>Cellvibrionales</taxon>
        <taxon>Spongiibacteraceae</taxon>
        <taxon>Spongiibacter</taxon>
    </lineage>
</organism>
<accession>A0A7T4UNQ5</accession>
<dbReference type="GO" id="GO:0008990">
    <property type="term" value="F:rRNA (guanine-N2-)-methyltransferase activity"/>
    <property type="evidence" value="ECO:0007669"/>
    <property type="project" value="UniProtKB-UniRule"/>
</dbReference>
<sequence>MAPTPPEHGPKVWNPDGDSRAAALARALKIDCIEQREAAGCYLFYDDGQLVIGRGDGRREKPMAVDFAAQWQQRQPGREMLLKAIGGRRPGLSVLDATAGLGRDSLLLASYGAEVTLCERHPVVAALLKDGLERAKSDSSVAEIATRMRILEGEWPSATVKDKPFDLIYLDPMFPESKKSAQVKKAMQIFHDLVGPDDDSDSLLPAALAEARHRVVVKRPARAPWLAGMPPQFAVTGKALRFDVYPIKAMPPK</sequence>
<dbReference type="Gene3D" id="3.40.50.150">
    <property type="entry name" value="Vaccinia Virus protein VP39"/>
    <property type="match status" value="1"/>
</dbReference>
<dbReference type="PANTHER" id="PTHR36112:SF1">
    <property type="entry name" value="RIBOSOMAL RNA SMALL SUBUNIT METHYLTRANSFERASE J"/>
    <property type="match status" value="1"/>
</dbReference>
<dbReference type="EC" id="2.1.1.242" evidence="1"/>
<gene>
    <name evidence="1" type="primary">rsmJ</name>
    <name evidence="2" type="ORF">I6N98_10670</name>
</gene>
<comment type="catalytic activity">
    <reaction evidence="1">
        <text>guanosine(1516) in 16S rRNA + S-adenosyl-L-methionine = N(2)-methylguanosine(1516) in 16S rRNA + S-adenosyl-L-homocysteine + H(+)</text>
        <dbReference type="Rhea" id="RHEA:43220"/>
        <dbReference type="Rhea" id="RHEA-COMP:10412"/>
        <dbReference type="Rhea" id="RHEA-COMP:10413"/>
        <dbReference type="ChEBI" id="CHEBI:15378"/>
        <dbReference type="ChEBI" id="CHEBI:57856"/>
        <dbReference type="ChEBI" id="CHEBI:59789"/>
        <dbReference type="ChEBI" id="CHEBI:74269"/>
        <dbReference type="ChEBI" id="CHEBI:74481"/>
        <dbReference type="EC" id="2.1.1.242"/>
    </reaction>
</comment>
<name>A0A7T4UNQ5_9GAMM</name>
<dbReference type="Proteomes" id="UP000596063">
    <property type="component" value="Chromosome"/>
</dbReference>
<feature type="binding site" evidence="1">
    <location>
        <begin position="119"/>
        <end position="120"/>
    </location>
    <ligand>
        <name>S-adenosyl-L-methionine</name>
        <dbReference type="ChEBI" id="CHEBI:59789"/>
    </ligand>
</feature>
<feature type="binding site" evidence="1">
    <location>
        <position position="171"/>
    </location>
    <ligand>
        <name>S-adenosyl-L-methionine</name>
        <dbReference type="ChEBI" id="CHEBI:59789"/>
    </ligand>
</feature>
<keyword evidence="1" id="KW-0949">S-adenosyl-L-methionine</keyword>
<dbReference type="InterPro" id="IPR029063">
    <property type="entry name" value="SAM-dependent_MTases_sf"/>
</dbReference>
<keyword evidence="1 2" id="KW-0489">Methyltransferase</keyword>
<evidence type="ECO:0000313" key="3">
    <source>
        <dbReference type="Proteomes" id="UP000596063"/>
    </source>
</evidence>
<evidence type="ECO:0000313" key="2">
    <source>
        <dbReference type="EMBL" id="QQD16848.1"/>
    </source>
</evidence>
<dbReference type="PANTHER" id="PTHR36112">
    <property type="entry name" value="RIBOSOMAL RNA SMALL SUBUNIT METHYLTRANSFERASE J"/>
    <property type="match status" value="1"/>
</dbReference>
<comment type="subcellular location">
    <subcellularLocation>
        <location evidence="1">Cytoplasm</location>
    </subcellularLocation>
</comment>
<dbReference type="HAMAP" id="MF_01523">
    <property type="entry name" value="16SrRNA_methyltr_J"/>
    <property type="match status" value="1"/>
</dbReference>